<proteinExistence type="predicted"/>
<organism evidence="1 2">
    <name type="scientific">Candidatus Fonsibacter lacus</name>
    <dbReference type="NCBI Taxonomy" id="2576439"/>
    <lineage>
        <taxon>Bacteria</taxon>
        <taxon>Pseudomonadati</taxon>
        <taxon>Pseudomonadota</taxon>
        <taxon>Alphaproteobacteria</taxon>
        <taxon>Candidatus Pelagibacterales</taxon>
        <taxon>Candidatus Pelagibacterales incertae sedis</taxon>
        <taxon>Candidatus Fonsibacter</taxon>
    </lineage>
</organism>
<protein>
    <submittedName>
        <fullName evidence="1">DUF1508 domain-containing protein</fullName>
    </submittedName>
</protein>
<sequence>MSYRFEIDGDKHGYFSRIVASNGETTHVSEQYTTKAAAIKTAERLLVDILEQNRVGNRIEIRDVTGEDPTL</sequence>
<reference evidence="1" key="1">
    <citation type="submission" date="2018-10" db="EMBL/GenBank/DDBJ databases">
        <title>Iterative Subtractive Binning of Freshwater Chronoseries Metagenomes Recovers Nearly Complete Genomes from over Four Hundred Novel Species.</title>
        <authorList>
            <person name="Rodriguez-R L.M."/>
            <person name="Tsementzi D."/>
            <person name="Luo C."/>
            <person name="Konstantinidis K.T."/>
        </authorList>
    </citation>
    <scope>NUCLEOTIDE SEQUENCE</scope>
    <source>
        <strain evidence="1">WB7_6_001</strain>
    </source>
</reference>
<dbReference type="SUPFAM" id="SSF160113">
    <property type="entry name" value="YegP-like"/>
    <property type="match status" value="1"/>
</dbReference>
<dbReference type="InterPro" id="IPR036913">
    <property type="entry name" value="YegP-like_sf"/>
</dbReference>
<dbReference type="AlphaFoldDB" id="A0A964V509"/>
<name>A0A964V509_9PROT</name>
<gene>
    <name evidence="1" type="ORF">EBV32_03010</name>
</gene>
<dbReference type="Gene3D" id="2.30.29.80">
    <property type="match status" value="1"/>
</dbReference>
<evidence type="ECO:0000313" key="1">
    <source>
        <dbReference type="EMBL" id="NBN88044.1"/>
    </source>
</evidence>
<dbReference type="EMBL" id="RGET01000039">
    <property type="protein sequence ID" value="NBN88044.1"/>
    <property type="molecule type" value="Genomic_DNA"/>
</dbReference>
<accession>A0A964V509</accession>
<evidence type="ECO:0000313" key="2">
    <source>
        <dbReference type="Proteomes" id="UP000713222"/>
    </source>
</evidence>
<comment type="caution">
    <text evidence="1">The sequence shown here is derived from an EMBL/GenBank/DDBJ whole genome shotgun (WGS) entry which is preliminary data.</text>
</comment>
<dbReference type="Proteomes" id="UP000713222">
    <property type="component" value="Unassembled WGS sequence"/>
</dbReference>